<reference evidence="1 2" key="1">
    <citation type="submission" date="2015-09" db="EMBL/GenBank/DDBJ databases">
        <title>Genome sequence of Oxobacter pfennigii DSM 3222.</title>
        <authorList>
            <person name="Poehlein A."/>
            <person name="Bengelsdorf F.R."/>
            <person name="Schiel-Bengelsdorf B."/>
            <person name="Duerre P."/>
            <person name="Daniel R."/>
        </authorList>
    </citation>
    <scope>NUCLEOTIDE SEQUENCE [LARGE SCALE GENOMIC DNA]</scope>
    <source>
        <strain evidence="1 2">DSM 3222</strain>
    </source>
</reference>
<proteinExistence type="predicted"/>
<organism evidence="1 2">
    <name type="scientific">Oxobacter pfennigii</name>
    <dbReference type="NCBI Taxonomy" id="36849"/>
    <lineage>
        <taxon>Bacteria</taxon>
        <taxon>Bacillati</taxon>
        <taxon>Bacillota</taxon>
        <taxon>Clostridia</taxon>
        <taxon>Eubacteriales</taxon>
        <taxon>Clostridiaceae</taxon>
        <taxon>Oxobacter</taxon>
    </lineage>
</organism>
<comment type="caution">
    <text evidence="1">The sequence shown here is derived from an EMBL/GenBank/DDBJ whole genome shotgun (WGS) entry which is preliminary data.</text>
</comment>
<name>A0A0P8W4X7_9CLOT</name>
<gene>
    <name evidence="1" type="ORF">OXPF_36600</name>
</gene>
<protein>
    <submittedName>
        <fullName evidence="1">Uncharacterized protein</fullName>
    </submittedName>
</protein>
<evidence type="ECO:0000313" key="2">
    <source>
        <dbReference type="Proteomes" id="UP000050326"/>
    </source>
</evidence>
<sequence>MILSEEIGERDERLLSSLSEVESNTKEMINYISELINQKFKGVQL</sequence>
<accession>A0A0P8W4X7</accession>
<dbReference type="EMBL" id="LKET01000051">
    <property type="protein sequence ID" value="KPU42892.1"/>
    <property type="molecule type" value="Genomic_DNA"/>
</dbReference>
<evidence type="ECO:0000313" key="1">
    <source>
        <dbReference type="EMBL" id="KPU42892.1"/>
    </source>
</evidence>
<dbReference type="AlphaFoldDB" id="A0A0P8W4X7"/>
<dbReference type="Proteomes" id="UP000050326">
    <property type="component" value="Unassembled WGS sequence"/>
</dbReference>
<dbReference type="STRING" id="36849.OXPF_36600"/>
<keyword evidence="2" id="KW-1185">Reference proteome</keyword>